<evidence type="ECO:0000256" key="2">
    <source>
        <dbReference type="ARBA" id="ARBA00022679"/>
    </source>
</evidence>
<dbReference type="EMBL" id="VWMK01000003">
    <property type="protein sequence ID" value="KAA3768541.1"/>
    <property type="molecule type" value="Genomic_DNA"/>
</dbReference>
<sequence>MHLCIEKGLEMSIVSVIIPVHNTADYLRKCVESVRDQSLKDIEIILVDNLSTDDSPAMCDAYAKLDSRIKVLHLPVADLSTARNAGIKEATSEYIGFIDSDDHISSTMYEEMVDALVRNQADMTYCNFCYEYPDMHTDSPYPNSGEVHLCSQREVLKEMMQEKMSCSACTKLFKRELFDSFLFPEGVLYEDRAAMHQCILLCQRIAWVDKAFYFYVERQGSICHTVKPMNLYHHFLSEFARIQFIKEQALFEGKELYVELTRIINICFALFKQILSMTKVMYFREPIEDMRQKLKILLYLSKEEIEPRCYKRLRKIVYFWKPYYFFNFYFKKKDWRP</sequence>
<proteinExistence type="predicted"/>
<dbReference type="Proteomes" id="UP000422221">
    <property type="component" value="Unassembled WGS sequence"/>
</dbReference>
<dbReference type="PANTHER" id="PTHR22916">
    <property type="entry name" value="GLYCOSYLTRANSFERASE"/>
    <property type="match status" value="1"/>
</dbReference>
<dbReference type="CDD" id="cd00761">
    <property type="entry name" value="Glyco_tranf_GTA_type"/>
    <property type="match status" value="1"/>
</dbReference>
<evidence type="ECO:0000259" key="3">
    <source>
        <dbReference type="Pfam" id="PF00535"/>
    </source>
</evidence>
<evidence type="ECO:0000313" key="5">
    <source>
        <dbReference type="Proteomes" id="UP000422221"/>
    </source>
</evidence>
<keyword evidence="2 4" id="KW-0808">Transferase</keyword>
<dbReference type="Pfam" id="PF00535">
    <property type="entry name" value="Glycos_transf_2"/>
    <property type="match status" value="1"/>
</dbReference>
<gene>
    <name evidence="4" type="ORF">F3F73_04365</name>
</gene>
<dbReference type="Gene3D" id="3.90.550.10">
    <property type="entry name" value="Spore Coat Polysaccharide Biosynthesis Protein SpsA, Chain A"/>
    <property type="match status" value="1"/>
</dbReference>
<evidence type="ECO:0000256" key="1">
    <source>
        <dbReference type="ARBA" id="ARBA00022676"/>
    </source>
</evidence>
<dbReference type="InterPro" id="IPR029044">
    <property type="entry name" value="Nucleotide-diphossugar_trans"/>
</dbReference>
<keyword evidence="1" id="KW-0328">Glycosyltransferase</keyword>
<feature type="domain" description="Glycosyltransferase 2-like" evidence="3">
    <location>
        <begin position="15"/>
        <end position="179"/>
    </location>
</feature>
<reference evidence="4 5" key="1">
    <citation type="journal article" date="2019" name="Nat. Med.">
        <title>A library of human gut bacterial isolates paired with longitudinal multiomics data enables mechanistic microbiome research.</title>
        <authorList>
            <person name="Poyet M."/>
            <person name="Groussin M."/>
            <person name="Gibbons S.M."/>
            <person name="Avila-Pacheco J."/>
            <person name="Jiang X."/>
            <person name="Kearney S.M."/>
            <person name="Perrotta A.R."/>
            <person name="Berdy B."/>
            <person name="Zhao S."/>
            <person name="Lieberman T.D."/>
            <person name="Swanson P.K."/>
            <person name="Smith M."/>
            <person name="Roesemann S."/>
            <person name="Alexander J.E."/>
            <person name="Rich S.A."/>
            <person name="Livny J."/>
            <person name="Vlamakis H."/>
            <person name="Clish C."/>
            <person name="Bullock K."/>
            <person name="Deik A."/>
            <person name="Scott J."/>
            <person name="Pierce K.A."/>
            <person name="Xavier R.J."/>
            <person name="Alm E.J."/>
        </authorList>
    </citation>
    <scope>NUCLEOTIDE SEQUENCE [LARGE SCALE GENOMIC DNA]</scope>
    <source>
        <strain evidence="4 5">BIOML-A10</strain>
    </source>
</reference>
<comment type="caution">
    <text evidence="4">The sequence shown here is derived from an EMBL/GenBank/DDBJ whole genome shotgun (WGS) entry which is preliminary data.</text>
</comment>
<evidence type="ECO:0000313" key="4">
    <source>
        <dbReference type="EMBL" id="KAA3768541.1"/>
    </source>
</evidence>
<dbReference type="PANTHER" id="PTHR22916:SF51">
    <property type="entry name" value="GLYCOSYLTRANSFERASE EPSH-RELATED"/>
    <property type="match status" value="1"/>
</dbReference>
<dbReference type="SUPFAM" id="SSF53448">
    <property type="entry name" value="Nucleotide-diphospho-sugar transferases"/>
    <property type="match status" value="1"/>
</dbReference>
<dbReference type="GO" id="GO:0016758">
    <property type="term" value="F:hexosyltransferase activity"/>
    <property type="evidence" value="ECO:0007669"/>
    <property type="project" value="UniProtKB-ARBA"/>
</dbReference>
<organism evidence="4 5">
    <name type="scientific">Bacteroides salyersiae</name>
    <dbReference type="NCBI Taxonomy" id="291644"/>
    <lineage>
        <taxon>Bacteria</taxon>
        <taxon>Pseudomonadati</taxon>
        <taxon>Bacteroidota</taxon>
        <taxon>Bacteroidia</taxon>
        <taxon>Bacteroidales</taxon>
        <taxon>Bacteroidaceae</taxon>
        <taxon>Bacteroides</taxon>
    </lineage>
</organism>
<name>A0A7J4XMJ1_9BACE</name>
<protein>
    <submittedName>
        <fullName evidence="4">Glycosyltransferase family 2 protein</fullName>
    </submittedName>
</protein>
<dbReference type="AlphaFoldDB" id="A0A7J4XMJ1"/>
<accession>A0A7J4XMJ1</accession>
<dbReference type="InterPro" id="IPR001173">
    <property type="entry name" value="Glyco_trans_2-like"/>
</dbReference>